<gene>
    <name evidence="4" type="ORF">SAMN05444359_11246</name>
</gene>
<evidence type="ECO:0000313" key="5">
    <source>
        <dbReference type="Proteomes" id="UP000199021"/>
    </source>
</evidence>
<feature type="compositionally biased region" description="Polar residues" evidence="2">
    <location>
        <begin position="687"/>
        <end position="708"/>
    </location>
</feature>
<proteinExistence type="predicted"/>
<dbReference type="InterPro" id="IPR003593">
    <property type="entry name" value="AAA+_ATPase"/>
</dbReference>
<evidence type="ECO:0000256" key="2">
    <source>
        <dbReference type="SAM" id="MobiDB-lite"/>
    </source>
</evidence>
<evidence type="ECO:0000313" key="4">
    <source>
        <dbReference type="EMBL" id="SEQ58242.1"/>
    </source>
</evidence>
<dbReference type="CDD" id="cd00046">
    <property type="entry name" value="SF2-N"/>
    <property type="match status" value="1"/>
</dbReference>
<dbReference type="PROSITE" id="PS51192">
    <property type="entry name" value="HELICASE_ATP_BIND_1"/>
    <property type="match status" value="1"/>
</dbReference>
<dbReference type="SMART" id="SM00487">
    <property type="entry name" value="DEXDc"/>
    <property type="match status" value="1"/>
</dbReference>
<dbReference type="Pfam" id="PF00270">
    <property type="entry name" value="DEAD"/>
    <property type="match status" value="1"/>
</dbReference>
<feature type="region of interest" description="Disordered" evidence="2">
    <location>
        <begin position="1196"/>
        <end position="1225"/>
    </location>
</feature>
<feature type="region of interest" description="Disordered" evidence="2">
    <location>
        <begin position="220"/>
        <end position="262"/>
    </location>
</feature>
<reference evidence="5" key="1">
    <citation type="submission" date="2016-10" db="EMBL/GenBank/DDBJ databases">
        <authorList>
            <person name="Varghese N."/>
            <person name="Submissions S."/>
        </authorList>
    </citation>
    <scope>NUCLEOTIDE SEQUENCE [LARGE SCALE GENOMIC DNA]</scope>
    <source>
        <strain evidence="5">DSM 24740</strain>
    </source>
</reference>
<dbReference type="Gene3D" id="3.40.50.300">
    <property type="entry name" value="P-loop containing nucleotide triphosphate hydrolases"/>
    <property type="match status" value="1"/>
</dbReference>
<feature type="compositionally biased region" description="Low complexity" evidence="2">
    <location>
        <begin position="245"/>
        <end position="261"/>
    </location>
</feature>
<dbReference type="InParanoid" id="A0A1H9H7E0"/>
<evidence type="ECO:0000256" key="1">
    <source>
        <dbReference type="SAM" id="Coils"/>
    </source>
</evidence>
<dbReference type="RefSeq" id="WP_090168750.1">
    <property type="nucleotide sequence ID" value="NZ_FOFB01000012.1"/>
</dbReference>
<dbReference type="InterPro" id="IPR027417">
    <property type="entry name" value="P-loop_NTPase"/>
</dbReference>
<protein>
    <submittedName>
        <fullName evidence="4">DEAD/DEAH box helicase</fullName>
    </submittedName>
</protein>
<dbReference type="SUPFAM" id="SSF52540">
    <property type="entry name" value="P-loop containing nucleoside triphosphate hydrolases"/>
    <property type="match status" value="1"/>
</dbReference>
<keyword evidence="4" id="KW-0547">Nucleotide-binding</keyword>
<feature type="region of interest" description="Disordered" evidence="2">
    <location>
        <begin position="661"/>
        <end position="750"/>
    </location>
</feature>
<dbReference type="GO" id="GO:0004386">
    <property type="term" value="F:helicase activity"/>
    <property type="evidence" value="ECO:0007669"/>
    <property type="project" value="UniProtKB-KW"/>
</dbReference>
<dbReference type="EMBL" id="FOFB01000012">
    <property type="protein sequence ID" value="SEQ58242.1"/>
    <property type="molecule type" value="Genomic_DNA"/>
</dbReference>
<sequence length="1295" mass="145635">MPIALNRGYQAQMPSVPTLPIPDPAVREGLAPSLPHFYGLDYFHNRLKALGLSKDNAIDYGLDVDAQGNILQLVRRFDGSFIEFIPQRFRKKVDRILSHRSTYQPHLEMYHRLLAVTRFHPDYLKDHPERSKYGNQYGEKVRALPAPRAINAYNNHTAGGLITFIEGYFKALALDIAGIESVAFTGITVYRIDPALREYLLRRLPDRIFIMYDNDALDVSSTSHPSPGGASIVARGGGQDRRSGRNPSSSLPSSQSLQLSSRRNEDFANSARKFATALFSLFSSVDHTCEIVFVMGKPDATTPIPRGSSTRLPNYKTNPKGIDDLIEAHGSGPITKDLLEFNFTPTFRESRFFAGFTLAKSTCNRKLNRLFLGNNYRHWIERLLTPKGSNILNPGCSSPRSGKRNPGTPQTKQDLQITSAFTYRGATYQPISTGNLYDETITYQLNTDPFAVEVPTDHLVIKQYLTDQRKSLHQLIQLYDRLAIQAPTGSGKTTFLTKLARHQKSRMVIAMPTVNLAEQTARSSQGFLLTGNRDTAKIRAANDKNLIICTYDTLHQVPDLWRRILVIDEAHNLINQYGQVYNGFNPFRAETLRNCVRCFPEAQKTILLSGTMPPLLCHAFNFHLVTFRRLENPTVRVFDIEADGTDNSALSKCLITRLAEAFPSRPRSGPTSLTPGEASRPAASGTRDPQAQQVPTSSRPRSGQTSLTPGEASRPAASGTRDPQAQQVPTSSRPRSGQTSLTPGGASREATSITRGTLHVVFWNNTDQINRLKNTLIELNYLKEHEIAIISRTHYNAGKSPDLDDIIRDQKINPRIKLLLCTCLISEGVNIKNTNVGRIYTVGLRCEDTFRQFIARFRKLKTVNVFSILEAERDLRPEFFQSAKMELLENLERAELQANHLRRRKEAYQSDYDEAEIPFLDQIEGSKEYHYQNQLLNLVYRDGDWHPDPLHVLAAIHGRKLATSNNCYFYTRLRANNFSIFRVKRTPTDELVEETINARHETAKAIRKDFRKKLLENLTSFPDEPINALYLLYQEKDNRHGLNSLRTLVPDLLDDCDGATGAQYLGQHRRHLDDYAKRRILRFAKLHALGVQDKTPFLSLSIADFNHEYQAALFHFEQLVANDPELRKQMLPAHKEEVRIKQKIVACLTPLSSRPRSGPTSLTPDEASREAVSVIRGSTLTGQALLQKLATLLSIPRPRHLPPPSPLRAKRANNSGSPKHQRTNGLKNQFDILGLTPAKAINLVRRIMHTDINGHGRYRTINVGSPFSKASPPTLAIAACNLLKDPVKALKIIDA</sequence>
<feature type="compositionally biased region" description="Polar residues" evidence="2">
    <location>
        <begin position="1212"/>
        <end position="1225"/>
    </location>
</feature>
<feature type="domain" description="Helicase ATP-binding" evidence="3">
    <location>
        <begin position="473"/>
        <end position="630"/>
    </location>
</feature>
<evidence type="ECO:0000259" key="3">
    <source>
        <dbReference type="PROSITE" id="PS51192"/>
    </source>
</evidence>
<feature type="compositionally biased region" description="Polar residues" evidence="2">
    <location>
        <begin position="721"/>
        <end position="742"/>
    </location>
</feature>
<keyword evidence="4" id="KW-0347">Helicase</keyword>
<feature type="coiled-coil region" evidence="1">
    <location>
        <begin position="884"/>
        <end position="911"/>
    </location>
</feature>
<feature type="compositionally biased region" description="Polar residues" evidence="2">
    <location>
        <begin position="391"/>
        <end position="400"/>
    </location>
</feature>
<keyword evidence="4" id="KW-0378">Hydrolase</keyword>
<organism evidence="4 5">
    <name type="scientific">Neolewinella agarilytica</name>
    <dbReference type="NCBI Taxonomy" id="478744"/>
    <lineage>
        <taxon>Bacteria</taxon>
        <taxon>Pseudomonadati</taxon>
        <taxon>Bacteroidota</taxon>
        <taxon>Saprospiria</taxon>
        <taxon>Saprospirales</taxon>
        <taxon>Lewinellaceae</taxon>
        <taxon>Neolewinella</taxon>
    </lineage>
</organism>
<dbReference type="InterPro" id="IPR011545">
    <property type="entry name" value="DEAD/DEAH_box_helicase_dom"/>
</dbReference>
<dbReference type="GO" id="GO:0005524">
    <property type="term" value="F:ATP binding"/>
    <property type="evidence" value="ECO:0007669"/>
    <property type="project" value="InterPro"/>
</dbReference>
<dbReference type="OrthoDB" id="1522635at2"/>
<feature type="region of interest" description="Disordered" evidence="2">
    <location>
        <begin position="391"/>
        <end position="412"/>
    </location>
</feature>
<dbReference type="GO" id="GO:0003676">
    <property type="term" value="F:nucleic acid binding"/>
    <property type="evidence" value="ECO:0007669"/>
    <property type="project" value="InterPro"/>
</dbReference>
<dbReference type="STRING" id="478744.SAMN05444359_11246"/>
<name>A0A1H9H7E0_9BACT</name>
<keyword evidence="5" id="KW-1185">Reference proteome</keyword>
<dbReference type="SMART" id="SM00382">
    <property type="entry name" value="AAA"/>
    <property type="match status" value="1"/>
</dbReference>
<dbReference type="InterPro" id="IPR014001">
    <property type="entry name" value="Helicase_ATP-bd"/>
</dbReference>
<keyword evidence="1" id="KW-0175">Coiled coil</keyword>
<accession>A0A1H9H7E0</accession>
<dbReference type="Proteomes" id="UP000199021">
    <property type="component" value="Unassembled WGS sequence"/>
</dbReference>
<keyword evidence="4" id="KW-0067">ATP-binding</keyword>